<dbReference type="PANTHER" id="PTHR30043:SF1">
    <property type="entry name" value="ABC TRANSPORT SYSTEM PERMEASE PROTEIN P69"/>
    <property type="match status" value="1"/>
</dbReference>
<feature type="transmembrane region" description="Helical" evidence="7">
    <location>
        <begin position="353"/>
        <end position="375"/>
    </location>
</feature>
<dbReference type="InterPro" id="IPR005769">
    <property type="entry name" value="PhnE/PtxC"/>
</dbReference>
<comment type="similarity">
    <text evidence="7">Belongs to the binding-protein-dependent transport system permease family.</text>
</comment>
<dbReference type="KEGG" id="spue:AB5L97_18130"/>
<feature type="domain" description="ABC transmembrane type-1" evidence="9">
    <location>
        <begin position="84"/>
        <end position="267"/>
    </location>
</feature>
<keyword evidence="2 7" id="KW-0813">Transport</keyword>
<feature type="domain" description="ABC transmembrane type-1" evidence="9">
    <location>
        <begin position="349"/>
        <end position="532"/>
    </location>
</feature>
<dbReference type="SUPFAM" id="SSF161098">
    <property type="entry name" value="MetI-like"/>
    <property type="match status" value="2"/>
</dbReference>
<name>A0AB39L2H4_9MICC</name>
<evidence type="ECO:0000256" key="4">
    <source>
        <dbReference type="ARBA" id="ARBA00022692"/>
    </source>
</evidence>
<dbReference type="AlphaFoldDB" id="A0AB39L2H4"/>
<feature type="transmembrane region" description="Helical" evidence="7">
    <location>
        <begin position="295"/>
        <end position="315"/>
    </location>
</feature>
<evidence type="ECO:0000256" key="7">
    <source>
        <dbReference type="RuleBase" id="RU363032"/>
    </source>
</evidence>
<dbReference type="Gene3D" id="1.10.3720.10">
    <property type="entry name" value="MetI-like"/>
    <property type="match status" value="2"/>
</dbReference>
<proteinExistence type="inferred from homology"/>
<evidence type="ECO:0000313" key="10">
    <source>
        <dbReference type="EMBL" id="XDP45155.1"/>
    </source>
</evidence>
<evidence type="ECO:0000256" key="2">
    <source>
        <dbReference type="ARBA" id="ARBA00022448"/>
    </source>
</evidence>
<comment type="subcellular location">
    <subcellularLocation>
        <location evidence="1 7">Cell membrane</location>
        <topology evidence="1 7">Multi-pass membrane protein</topology>
    </subcellularLocation>
</comment>
<dbReference type="GO" id="GO:0005886">
    <property type="term" value="C:plasma membrane"/>
    <property type="evidence" value="ECO:0007669"/>
    <property type="project" value="UniProtKB-SubCell"/>
</dbReference>
<evidence type="ECO:0000256" key="1">
    <source>
        <dbReference type="ARBA" id="ARBA00004651"/>
    </source>
</evidence>
<feature type="transmembrane region" description="Helical" evidence="7">
    <location>
        <begin position="514"/>
        <end position="535"/>
    </location>
</feature>
<reference evidence="10" key="1">
    <citation type="submission" date="2024-07" db="EMBL/GenBank/DDBJ databases">
        <authorList>
            <person name="fu j."/>
        </authorList>
    </citation>
    <scope>NUCLEOTIDE SEQUENCE</scope>
    <source>
        <strain evidence="10">P10A9</strain>
    </source>
</reference>
<keyword evidence="5 7" id="KW-1133">Transmembrane helix</keyword>
<evidence type="ECO:0000256" key="6">
    <source>
        <dbReference type="ARBA" id="ARBA00023136"/>
    </source>
</evidence>
<evidence type="ECO:0000259" key="9">
    <source>
        <dbReference type="PROSITE" id="PS50928"/>
    </source>
</evidence>
<dbReference type="InterPro" id="IPR000515">
    <property type="entry name" value="MetI-like"/>
</dbReference>
<feature type="transmembrane region" description="Helical" evidence="7">
    <location>
        <begin position="136"/>
        <end position="159"/>
    </location>
</feature>
<dbReference type="EMBL" id="CP163302">
    <property type="protein sequence ID" value="XDP45155.1"/>
    <property type="molecule type" value="Genomic_DNA"/>
</dbReference>
<feature type="transmembrane region" description="Helical" evidence="7">
    <location>
        <begin position="25"/>
        <end position="48"/>
    </location>
</feature>
<evidence type="ECO:0000256" key="5">
    <source>
        <dbReference type="ARBA" id="ARBA00022989"/>
    </source>
</evidence>
<feature type="transmembrane region" description="Helical" evidence="7">
    <location>
        <begin position="86"/>
        <end position="110"/>
    </location>
</feature>
<keyword evidence="4 7" id="KW-0812">Transmembrane</keyword>
<organism evidence="10">
    <name type="scientific">Sinomonas puerhi</name>
    <dbReference type="NCBI Taxonomy" id="3238584"/>
    <lineage>
        <taxon>Bacteria</taxon>
        <taxon>Bacillati</taxon>
        <taxon>Actinomycetota</taxon>
        <taxon>Actinomycetes</taxon>
        <taxon>Micrococcales</taxon>
        <taxon>Micrococcaceae</taxon>
        <taxon>Sinomonas</taxon>
    </lineage>
</organism>
<evidence type="ECO:0000256" key="3">
    <source>
        <dbReference type="ARBA" id="ARBA00022475"/>
    </source>
</evidence>
<accession>A0AB39L2H4</accession>
<feature type="transmembrane region" description="Helical" evidence="7">
    <location>
        <begin position="487"/>
        <end position="508"/>
    </location>
</feature>
<dbReference type="Pfam" id="PF00528">
    <property type="entry name" value="BPD_transp_1"/>
    <property type="match status" value="2"/>
</dbReference>
<gene>
    <name evidence="10" type="primary">phnE</name>
    <name evidence="10" type="ORF">AB5L97_18130</name>
</gene>
<dbReference type="PANTHER" id="PTHR30043">
    <property type="entry name" value="PHOSPHONATES TRANSPORT SYSTEM PERMEASE PROTEIN"/>
    <property type="match status" value="1"/>
</dbReference>
<dbReference type="RefSeq" id="WP_369045729.1">
    <property type="nucleotide sequence ID" value="NZ_CP163302.1"/>
</dbReference>
<dbReference type="NCBIfam" id="TIGR01097">
    <property type="entry name" value="PhnE"/>
    <property type="match status" value="1"/>
</dbReference>
<dbReference type="GO" id="GO:0015416">
    <property type="term" value="F:ABC-type phosphonate transporter activity"/>
    <property type="evidence" value="ECO:0007669"/>
    <property type="project" value="InterPro"/>
</dbReference>
<protein>
    <submittedName>
        <fullName evidence="10">Phosphonate ABC transporter, permease protein PhnE</fullName>
    </submittedName>
</protein>
<evidence type="ECO:0000256" key="8">
    <source>
        <dbReference type="SAM" id="MobiDB-lite"/>
    </source>
</evidence>
<keyword evidence="3" id="KW-1003">Cell membrane</keyword>
<dbReference type="PROSITE" id="PS50928">
    <property type="entry name" value="ABC_TM1"/>
    <property type="match status" value="2"/>
</dbReference>
<feature type="region of interest" description="Disordered" evidence="8">
    <location>
        <begin position="1"/>
        <end position="22"/>
    </location>
</feature>
<sequence length="541" mass="56380">MTTIAPAAPSRNGTRPPAPATRRRASGITVAAVLGAFIVAGIFAFIALDFTGVKLEKSLISAQRFFARMVPLDFSEPDELLRLTGVTLAIVISGTAVAAILSVPVAYWAARNTSPQPLLRWIGRGVTVLARAFPELILIIMLATMFSLGSLPGILAIGLHSVGMVGKLFADAIEQIDEGPRTAIRAAGGTKLQEFAAGILPQVAPSWIATVLHRNDINLRGSAILGYVGMPGLGYELSASIQRLDYKRAIAVAIILFLLCVAMELISMGIRRMVLRRGKVSSTSPSAWQRVRSPLVGWTAAAAVIASAIVAQPAWGDFLTVWSVLPQRIAAFFPLSTGDYTWPQVFTMLWDTVAIALAGTLIGVVLSGIVGSFAARNVAPSGAVHAVSRLVLLVVRGIPELILAIVLILVTGLGGSAAALALGIGTVGLLGKLLADSIEEVDPGPERALSAVGATRPQVYFSATLPQAAPAIVGHAFYALDGNVRAATVLAVVGAGGVGQAMFTAAQLSKYNVVATFALLVIGVVLAIEAIAAFLRRLLAQ</sequence>
<keyword evidence="6 7" id="KW-0472">Membrane</keyword>
<dbReference type="CDD" id="cd06261">
    <property type="entry name" value="TM_PBP2"/>
    <property type="match status" value="2"/>
</dbReference>
<dbReference type="InterPro" id="IPR035906">
    <property type="entry name" value="MetI-like_sf"/>
</dbReference>
<feature type="transmembrane region" description="Helical" evidence="7">
    <location>
        <begin position="249"/>
        <end position="274"/>
    </location>
</feature>